<comment type="caution">
    <text evidence="2">The sequence shown here is derived from an EMBL/GenBank/DDBJ whole genome shotgun (WGS) entry which is preliminary data.</text>
</comment>
<protein>
    <recommendedName>
        <fullName evidence="4">Secreted protein</fullName>
    </recommendedName>
</protein>
<evidence type="ECO:0000313" key="3">
    <source>
        <dbReference type="Proteomes" id="UP001165124"/>
    </source>
</evidence>
<keyword evidence="1" id="KW-0732">Signal</keyword>
<sequence>MRTSRATIALAVGTAVLLAPAETAAATGESVGDRVMACRSGSAATELYSPAKWYVGVEKSWRCVGRHVYNGRLRRVVASPPGRVWAEMYIRWQSGRVTHKRMKLGKRYVYRGAHGVSIRACDAYGCSRWW</sequence>
<evidence type="ECO:0000313" key="2">
    <source>
        <dbReference type="EMBL" id="GLW66408.1"/>
    </source>
</evidence>
<dbReference type="EMBL" id="BSRZ01000014">
    <property type="protein sequence ID" value="GLW66408.1"/>
    <property type="molecule type" value="Genomic_DNA"/>
</dbReference>
<dbReference type="AlphaFoldDB" id="A0A9W6UXR6"/>
<accession>A0A9W6UXR6</accession>
<proteinExistence type="predicted"/>
<gene>
    <name evidence="2" type="ORF">Arub01_46520</name>
</gene>
<dbReference type="Proteomes" id="UP001165124">
    <property type="component" value="Unassembled WGS sequence"/>
</dbReference>
<evidence type="ECO:0008006" key="4">
    <source>
        <dbReference type="Google" id="ProtNLM"/>
    </source>
</evidence>
<evidence type="ECO:0000256" key="1">
    <source>
        <dbReference type="SAM" id="SignalP"/>
    </source>
</evidence>
<keyword evidence="3" id="KW-1185">Reference proteome</keyword>
<feature type="signal peptide" evidence="1">
    <location>
        <begin position="1"/>
        <end position="25"/>
    </location>
</feature>
<name>A0A9W6UXR6_9ACTN</name>
<reference evidence="2" key="1">
    <citation type="submission" date="2023-02" db="EMBL/GenBank/DDBJ databases">
        <title>Actinomadura rubrobrunea NBRC 14622.</title>
        <authorList>
            <person name="Ichikawa N."/>
            <person name="Sato H."/>
            <person name="Tonouchi N."/>
        </authorList>
    </citation>
    <scope>NUCLEOTIDE SEQUENCE</scope>
    <source>
        <strain evidence="2">NBRC 14622</strain>
    </source>
</reference>
<organism evidence="2 3">
    <name type="scientific">Actinomadura rubrobrunea</name>
    <dbReference type="NCBI Taxonomy" id="115335"/>
    <lineage>
        <taxon>Bacteria</taxon>
        <taxon>Bacillati</taxon>
        <taxon>Actinomycetota</taxon>
        <taxon>Actinomycetes</taxon>
        <taxon>Streptosporangiales</taxon>
        <taxon>Thermomonosporaceae</taxon>
        <taxon>Actinomadura</taxon>
    </lineage>
</organism>
<feature type="chain" id="PRO_5040727149" description="Secreted protein" evidence="1">
    <location>
        <begin position="26"/>
        <end position="130"/>
    </location>
</feature>